<dbReference type="Proteomes" id="UP000019146">
    <property type="component" value="Plasmid unnamed"/>
</dbReference>
<dbReference type="GO" id="GO:0051920">
    <property type="term" value="F:peroxiredoxin activity"/>
    <property type="evidence" value="ECO:0007669"/>
    <property type="project" value="InterPro"/>
</dbReference>
<dbReference type="AlphaFoldDB" id="A0A0P0RQ67"/>
<dbReference type="InterPro" id="IPR003779">
    <property type="entry name" value="CMD-like"/>
</dbReference>
<reference evidence="2 3" key="1">
    <citation type="journal article" date="2014" name="Genome Announc.">
        <title>Draft Genome Sequence of the Haloacid-Degrading Burkholderia caribensis Strain MBA4.</title>
        <authorList>
            <person name="Pan Y."/>
            <person name="Kong K.F."/>
            <person name="Tsang J.S."/>
        </authorList>
    </citation>
    <scope>NUCLEOTIDE SEQUENCE [LARGE SCALE GENOMIC DNA]</scope>
    <source>
        <strain evidence="2 3">MBA4</strain>
        <plasmid evidence="3">Plasmid</plasmid>
    </source>
</reference>
<gene>
    <name evidence="2" type="ORF">K788_0002011</name>
</gene>
<evidence type="ECO:0000313" key="2">
    <source>
        <dbReference type="EMBL" id="ALL71168.1"/>
    </source>
</evidence>
<evidence type="ECO:0000259" key="1">
    <source>
        <dbReference type="Pfam" id="PF02627"/>
    </source>
</evidence>
<dbReference type="InterPro" id="IPR004675">
    <property type="entry name" value="AhpD_core"/>
</dbReference>
<dbReference type="PANTHER" id="PTHR34846">
    <property type="entry name" value="4-CARBOXYMUCONOLACTONE DECARBOXYLASE FAMILY PROTEIN (AFU_ORTHOLOGUE AFUA_6G11590)"/>
    <property type="match status" value="1"/>
</dbReference>
<dbReference type="NCBIfam" id="TIGR00778">
    <property type="entry name" value="ahpD_dom"/>
    <property type="match status" value="1"/>
</dbReference>
<dbReference type="Pfam" id="PF02627">
    <property type="entry name" value="CMD"/>
    <property type="match status" value="1"/>
</dbReference>
<protein>
    <submittedName>
        <fullName evidence="2">4-carboxymuconolactone decarboxylase domain/alkylhydroperoxidase AhpD family core domain protein</fullName>
    </submittedName>
</protein>
<evidence type="ECO:0000313" key="3">
    <source>
        <dbReference type="Proteomes" id="UP000019146"/>
    </source>
</evidence>
<keyword evidence="2" id="KW-0560">Oxidoreductase</keyword>
<geneLocation type="plasmid" evidence="3"/>
<dbReference type="Gene3D" id="1.20.1290.10">
    <property type="entry name" value="AhpD-like"/>
    <property type="match status" value="1"/>
</dbReference>
<dbReference type="SUPFAM" id="SSF69118">
    <property type="entry name" value="AhpD-like"/>
    <property type="match status" value="1"/>
</dbReference>
<dbReference type="GeneID" id="69974555"/>
<dbReference type="KEGG" id="bcai:K788_0002011"/>
<dbReference type="PANTHER" id="PTHR34846:SF10">
    <property type="entry name" value="CYTOPLASMIC PROTEIN"/>
    <property type="match status" value="1"/>
</dbReference>
<accession>A0A0P0RQ67</accession>
<name>A0A0P0RQ67_9BURK</name>
<dbReference type="EMBL" id="CP012748">
    <property type="protein sequence ID" value="ALL71168.1"/>
    <property type="molecule type" value="Genomic_DNA"/>
</dbReference>
<proteinExistence type="predicted"/>
<keyword evidence="2" id="KW-0614">Plasmid</keyword>
<dbReference type="RefSeq" id="WP_035992821.1">
    <property type="nucleotide sequence ID" value="NZ_CP012748.1"/>
</dbReference>
<feature type="domain" description="Carboxymuconolactone decarboxylase-like" evidence="1">
    <location>
        <begin position="26"/>
        <end position="94"/>
    </location>
</feature>
<keyword evidence="2" id="KW-0575">Peroxidase</keyword>
<dbReference type="InterPro" id="IPR029032">
    <property type="entry name" value="AhpD-like"/>
</dbReference>
<organism evidence="2 3">
    <name type="scientific">Paraburkholderia caribensis MBA4</name>
    <dbReference type="NCBI Taxonomy" id="1323664"/>
    <lineage>
        <taxon>Bacteria</taxon>
        <taxon>Pseudomonadati</taxon>
        <taxon>Pseudomonadota</taxon>
        <taxon>Betaproteobacteria</taxon>
        <taxon>Burkholderiales</taxon>
        <taxon>Burkholderiaceae</taxon>
        <taxon>Paraburkholderia</taxon>
    </lineage>
</organism>
<sequence>MNAPRLAWTTLAPVQFKSLYAVSQSLAESSLGSQLIELVQTRVSQINGCAHCLDMHARELRKGGESWQRLNVLSAWRETHFFTAKEQAALAWAESLTCLPDGHADREVEYQALREHFNDAEIVELTWAVAVINAWNRMAIGMHHPVDANPID</sequence>